<dbReference type="InterPro" id="IPR008936">
    <property type="entry name" value="Rho_GTPase_activation_prot"/>
</dbReference>
<protein>
    <submittedName>
        <fullName evidence="3">Domain-containing protein</fullName>
    </submittedName>
</protein>
<dbReference type="Gene3D" id="1.10.555.10">
    <property type="entry name" value="Rho GTPase activation protein"/>
    <property type="match status" value="1"/>
</dbReference>
<dbReference type="AlphaFoldDB" id="A0A078A5S5"/>
<gene>
    <name evidence="3" type="primary">Contig7609.g8111</name>
    <name evidence="3" type="ORF">STYLEM_5110</name>
</gene>
<dbReference type="PROSITE" id="PS50238">
    <property type="entry name" value="RHOGAP"/>
    <property type="match status" value="1"/>
</dbReference>
<accession>A0A078A5S5</accession>
<name>A0A078A5S5_STYLE</name>
<evidence type="ECO:0000259" key="2">
    <source>
        <dbReference type="PROSITE" id="PS50238"/>
    </source>
</evidence>
<dbReference type="EMBL" id="CCKQ01004966">
    <property type="protein sequence ID" value="CDW76114.1"/>
    <property type="molecule type" value="Genomic_DNA"/>
</dbReference>
<feature type="region of interest" description="Disordered" evidence="1">
    <location>
        <begin position="17"/>
        <end position="38"/>
    </location>
</feature>
<keyword evidence="4" id="KW-1185">Reference proteome</keyword>
<feature type="domain" description="Rho-GAP" evidence="2">
    <location>
        <begin position="290"/>
        <end position="502"/>
    </location>
</feature>
<proteinExistence type="predicted"/>
<dbReference type="GO" id="GO:0005096">
    <property type="term" value="F:GTPase activator activity"/>
    <property type="evidence" value="ECO:0007669"/>
    <property type="project" value="TreeGrafter"/>
</dbReference>
<dbReference type="PANTHER" id="PTHR45808:SF2">
    <property type="entry name" value="RHO GTPASE-ACTIVATING PROTEIN 68F"/>
    <property type="match status" value="1"/>
</dbReference>
<dbReference type="OrthoDB" id="19923at2759"/>
<evidence type="ECO:0000313" key="4">
    <source>
        <dbReference type="Proteomes" id="UP000039865"/>
    </source>
</evidence>
<dbReference type="PANTHER" id="PTHR45808">
    <property type="entry name" value="RHO GTPASE-ACTIVATING PROTEIN 68F"/>
    <property type="match status" value="1"/>
</dbReference>
<dbReference type="GO" id="GO:0005737">
    <property type="term" value="C:cytoplasm"/>
    <property type="evidence" value="ECO:0007669"/>
    <property type="project" value="TreeGrafter"/>
</dbReference>
<dbReference type="Pfam" id="PF00620">
    <property type="entry name" value="RhoGAP"/>
    <property type="match status" value="1"/>
</dbReference>
<dbReference type="InterPro" id="IPR000198">
    <property type="entry name" value="RhoGAP_dom"/>
</dbReference>
<dbReference type="GO" id="GO:0007264">
    <property type="term" value="P:small GTPase-mediated signal transduction"/>
    <property type="evidence" value="ECO:0007669"/>
    <property type="project" value="TreeGrafter"/>
</dbReference>
<dbReference type="SMART" id="SM00324">
    <property type="entry name" value="RhoGAP"/>
    <property type="match status" value="1"/>
</dbReference>
<dbReference type="Proteomes" id="UP000039865">
    <property type="component" value="Unassembled WGS sequence"/>
</dbReference>
<reference evidence="3 4" key="1">
    <citation type="submission" date="2014-06" db="EMBL/GenBank/DDBJ databases">
        <authorList>
            <person name="Swart Estienne"/>
        </authorList>
    </citation>
    <scope>NUCLEOTIDE SEQUENCE [LARGE SCALE GENOMIC DNA]</scope>
    <source>
        <strain evidence="3 4">130c</strain>
    </source>
</reference>
<sequence length="522" mass="61907">MEKNKKLTFICEVESKFEEEENQTQQSGRNSNDVTTEDFTTVQYTQDSDSRSLKRMSKRITQTEIERKEYQRMMDAYEYLINKGILANLGTNKEGMYYFVIYGYAYTKAYDSKEKIKIGEAFQTLSDYLTTLYKWVLIYVHSCVGATRKGALIKFKEIYCEMTQAQKATLSKLYIIQPSLFVKIKMFINQFQIDESDSSMIARFIKQLPQNVFEVYQKELKIKNKKQYPSEIDQLETKESYLLPTMSSQDDQVEPEFLKKFFSLAVNESVVNQNQGFKEAIQSTHDVIGKNLKIFYQEREDDQDFCEEIPFVLMQIHDYFMENDRRMWRTDLFGKLSTSEMKLLDRLESNIALGNYSYIFSEQDSRIVAFYFKSILKYMEEPLSTFKLYENFKEACQIKKTQDNKQIFIGHLKQIFQRMDSVYFYTWKMVLHILATITLHSKINNVRPIGVKIFIQFNPRNLAQIFSDILFRPKTYGANDMIMWKHFTDLLAFMIENHQDLFDGCYELQLQMSPFSEESKSQ</sequence>
<evidence type="ECO:0000313" key="3">
    <source>
        <dbReference type="EMBL" id="CDW76114.1"/>
    </source>
</evidence>
<organism evidence="3 4">
    <name type="scientific">Stylonychia lemnae</name>
    <name type="common">Ciliate</name>
    <dbReference type="NCBI Taxonomy" id="5949"/>
    <lineage>
        <taxon>Eukaryota</taxon>
        <taxon>Sar</taxon>
        <taxon>Alveolata</taxon>
        <taxon>Ciliophora</taxon>
        <taxon>Intramacronucleata</taxon>
        <taxon>Spirotrichea</taxon>
        <taxon>Stichotrichia</taxon>
        <taxon>Sporadotrichida</taxon>
        <taxon>Oxytrichidae</taxon>
        <taxon>Stylonychinae</taxon>
        <taxon>Stylonychia</taxon>
    </lineage>
</organism>
<dbReference type="SUPFAM" id="SSF48350">
    <property type="entry name" value="GTPase activation domain, GAP"/>
    <property type="match status" value="1"/>
</dbReference>
<evidence type="ECO:0000256" key="1">
    <source>
        <dbReference type="SAM" id="MobiDB-lite"/>
    </source>
</evidence>
<feature type="compositionally biased region" description="Polar residues" evidence="1">
    <location>
        <begin position="23"/>
        <end position="38"/>
    </location>
</feature>
<dbReference type="InParanoid" id="A0A078A5S5"/>